<evidence type="ECO:0000259" key="1">
    <source>
        <dbReference type="Pfam" id="PF00636"/>
    </source>
</evidence>
<dbReference type="SUPFAM" id="SSF69065">
    <property type="entry name" value="RNase III domain-like"/>
    <property type="match status" value="1"/>
</dbReference>
<feature type="domain" description="RNase III" evidence="1">
    <location>
        <begin position="3"/>
        <end position="68"/>
    </location>
</feature>
<dbReference type="InterPro" id="IPR000999">
    <property type="entry name" value="RNase_III_dom"/>
</dbReference>
<dbReference type="GO" id="GO:0006396">
    <property type="term" value="P:RNA processing"/>
    <property type="evidence" value="ECO:0007669"/>
    <property type="project" value="InterPro"/>
</dbReference>
<dbReference type="EMBL" id="UINC01000405">
    <property type="protein sequence ID" value="SUZ54751.1"/>
    <property type="molecule type" value="Genomic_DNA"/>
</dbReference>
<dbReference type="GO" id="GO:0004525">
    <property type="term" value="F:ribonuclease III activity"/>
    <property type="evidence" value="ECO:0007669"/>
    <property type="project" value="InterPro"/>
</dbReference>
<protein>
    <recommendedName>
        <fullName evidence="1">RNase III domain-containing protein</fullName>
    </recommendedName>
</protein>
<accession>A0A381NJP0</accession>
<gene>
    <name evidence="2" type="ORF">METZ01_LOCUS7605</name>
</gene>
<dbReference type="PANTHER" id="PTHR34276">
    <property type="entry name" value="MINI-RIBONUCLEASE 3"/>
    <property type="match status" value="1"/>
</dbReference>
<sequence>MHVVQWVRCQTQAHLAQLIQPFLTLEERNIFRQGRNNKVFSSPKHASIGEYRAATGFECLVGYWYLCKQVNRFEELMLKSEVVEYLETVLSANNNTNRSAA</sequence>
<proteinExistence type="predicted"/>
<dbReference type="AlphaFoldDB" id="A0A381NJP0"/>
<dbReference type="Gene3D" id="1.10.1520.10">
    <property type="entry name" value="Ribonuclease III domain"/>
    <property type="match status" value="1"/>
</dbReference>
<name>A0A381NJP0_9ZZZZ</name>
<organism evidence="2">
    <name type="scientific">marine metagenome</name>
    <dbReference type="NCBI Taxonomy" id="408172"/>
    <lineage>
        <taxon>unclassified sequences</taxon>
        <taxon>metagenomes</taxon>
        <taxon>ecological metagenomes</taxon>
    </lineage>
</organism>
<dbReference type="Pfam" id="PF00636">
    <property type="entry name" value="Ribonuclease_3"/>
    <property type="match status" value="1"/>
</dbReference>
<reference evidence="2" key="1">
    <citation type="submission" date="2018-05" db="EMBL/GenBank/DDBJ databases">
        <authorList>
            <person name="Lanie J.A."/>
            <person name="Ng W.-L."/>
            <person name="Kazmierczak K.M."/>
            <person name="Andrzejewski T.M."/>
            <person name="Davidsen T.M."/>
            <person name="Wayne K.J."/>
            <person name="Tettelin H."/>
            <person name="Glass J.I."/>
            <person name="Rusch D."/>
            <person name="Podicherti R."/>
            <person name="Tsui H.-C.T."/>
            <person name="Winkler M.E."/>
        </authorList>
    </citation>
    <scope>NUCLEOTIDE SEQUENCE</scope>
</reference>
<dbReference type="PANTHER" id="PTHR34276:SF1">
    <property type="entry name" value="MINI-RIBONUCLEASE 3"/>
    <property type="match status" value="1"/>
</dbReference>
<dbReference type="InterPro" id="IPR036389">
    <property type="entry name" value="RNase_III_sf"/>
</dbReference>
<evidence type="ECO:0000313" key="2">
    <source>
        <dbReference type="EMBL" id="SUZ54751.1"/>
    </source>
</evidence>